<keyword evidence="4" id="KW-1185">Reference proteome</keyword>
<dbReference type="HOGENOM" id="CLU_1733374_0_0_1"/>
<evidence type="ECO:0000313" key="4">
    <source>
        <dbReference type="Proteomes" id="UP000001070"/>
    </source>
</evidence>
<dbReference type="InParanoid" id="B4IZ56"/>
<keyword evidence="2" id="KW-1133">Transmembrane helix</keyword>
<organism evidence="4">
    <name type="scientific">Drosophila grimshawi</name>
    <name type="common">Hawaiian fruit fly</name>
    <name type="synonym">Idiomyia grimshawi</name>
    <dbReference type="NCBI Taxonomy" id="7222"/>
    <lineage>
        <taxon>Eukaryota</taxon>
        <taxon>Metazoa</taxon>
        <taxon>Ecdysozoa</taxon>
        <taxon>Arthropoda</taxon>
        <taxon>Hexapoda</taxon>
        <taxon>Insecta</taxon>
        <taxon>Pterygota</taxon>
        <taxon>Neoptera</taxon>
        <taxon>Endopterygota</taxon>
        <taxon>Diptera</taxon>
        <taxon>Brachycera</taxon>
        <taxon>Muscomorpha</taxon>
        <taxon>Ephydroidea</taxon>
        <taxon>Drosophilidae</taxon>
        <taxon>Drosophila</taxon>
        <taxon>Hawaiian Drosophila</taxon>
    </lineage>
</organism>
<accession>B4IZ56</accession>
<dbReference type="EMBL" id="CH916366">
    <property type="protein sequence ID" value="EDV95578.1"/>
    <property type="molecule type" value="Genomic_DNA"/>
</dbReference>
<gene>
    <name evidence="3" type="primary">Dgri\GH15702</name>
    <name evidence="3" type="ORF">Dgri_GH15702</name>
</gene>
<protein>
    <submittedName>
        <fullName evidence="3">GH15702</fullName>
    </submittedName>
</protein>
<name>B4IZ56_DROGR</name>
<sequence length="151" mass="17241">MHTPTGKVSGYVCLMIVQIIFLALFLAFRALRKVCSSRAPRLCHSPRRRISKRTRFKISAVPGHSGYDIHWLWLPDDLPAQIWLQRHRLYSVHVRFGGTVVHPHEGIPAHGSWQDQHTPIHTPTYTPTHTHTPLHTHNGTKEKEESATLIG</sequence>
<feature type="region of interest" description="Disordered" evidence="1">
    <location>
        <begin position="107"/>
        <end position="151"/>
    </location>
</feature>
<proteinExistence type="predicted"/>
<evidence type="ECO:0000256" key="2">
    <source>
        <dbReference type="SAM" id="Phobius"/>
    </source>
</evidence>
<keyword evidence="2" id="KW-0472">Membrane</keyword>
<dbReference type="Proteomes" id="UP000001070">
    <property type="component" value="Unassembled WGS sequence"/>
</dbReference>
<evidence type="ECO:0000256" key="1">
    <source>
        <dbReference type="SAM" id="MobiDB-lite"/>
    </source>
</evidence>
<evidence type="ECO:0000313" key="3">
    <source>
        <dbReference type="EMBL" id="EDV95578.1"/>
    </source>
</evidence>
<dbReference type="AlphaFoldDB" id="B4IZ56"/>
<reference evidence="3 4" key="1">
    <citation type="journal article" date="2007" name="Nature">
        <title>Evolution of genes and genomes on the Drosophila phylogeny.</title>
        <authorList>
            <consortium name="Drosophila 12 Genomes Consortium"/>
            <person name="Clark A.G."/>
            <person name="Eisen M.B."/>
            <person name="Smith D.R."/>
            <person name="Bergman C.M."/>
            <person name="Oliver B."/>
            <person name="Markow T.A."/>
            <person name="Kaufman T.C."/>
            <person name="Kellis M."/>
            <person name="Gelbart W."/>
            <person name="Iyer V.N."/>
            <person name="Pollard D.A."/>
            <person name="Sackton T.B."/>
            <person name="Larracuente A.M."/>
            <person name="Singh N.D."/>
            <person name="Abad J.P."/>
            <person name="Abt D.N."/>
            <person name="Adryan B."/>
            <person name="Aguade M."/>
            <person name="Akashi H."/>
            <person name="Anderson W.W."/>
            <person name="Aquadro C.F."/>
            <person name="Ardell D.H."/>
            <person name="Arguello R."/>
            <person name="Artieri C.G."/>
            <person name="Barbash D.A."/>
            <person name="Barker D."/>
            <person name="Barsanti P."/>
            <person name="Batterham P."/>
            <person name="Batzoglou S."/>
            <person name="Begun D."/>
            <person name="Bhutkar A."/>
            <person name="Blanco E."/>
            <person name="Bosak S.A."/>
            <person name="Bradley R.K."/>
            <person name="Brand A.D."/>
            <person name="Brent M.R."/>
            <person name="Brooks A.N."/>
            <person name="Brown R.H."/>
            <person name="Butlin R.K."/>
            <person name="Caggese C."/>
            <person name="Calvi B.R."/>
            <person name="Bernardo de Carvalho A."/>
            <person name="Caspi A."/>
            <person name="Castrezana S."/>
            <person name="Celniker S.E."/>
            <person name="Chang J.L."/>
            <person name="Chapple C."/>
            <person name="Chatterji S."/>
            <person name="Chinwalla A."/>
            <person name="Civetta A."/>
            <person name="Clifton S.W."/>
            <person name="Comeron J.M."/>
            <person name="Costello J.C."/>
            <person name="Coyne J.A."/>
            <person name="Daub J."/>
            <person name="David R.G."/>
            <person name="Delcher A.L."/>
            <person name="Delehaunty K."/>
            <person name="Do C.B."/>
            <person name="Ebling H."/>
            <person name="Edwards K."/>
            <person name="Eickbush T."/>
            <person name="Evans J.D."/>
            <person name="Filipski A."/>
            <person name="Findeiss S."/>
            <person name="Freyhult E."/>
            <person name="Fulton L."/>
            <person name="Fulton R."/>
            <person name="Garcia A.C."/>
            <person name="Gardiner A."/>
            <person name="Garfield D.A."/>
            <person name="Garvin B.E."/>
            <person name="Gibson G."/>
            <person name="Gilbert D."/>
            <person name="Gnerre S."/>
            <person name="Godfrey J."/>
            <person name="Good R."/>
            <person name="Gotea V."/>
            <person name="Gravely B."/>
            <person name="Greenberg A.J."/>
            <person name="Griffiths-Jones S."/>
            <person name="Gross S."/>
            <person name="Guigo R."/>
            <person name="Gustafson E.A."/>
            <person name="Haerty W."/>
            <person name="Hahn M.W."/>
            <person name="Halligan D.L."/>
            <person name="Halpern A.L."/>
            <person name="Halter G.M."/>
            <person name="Han M.V."/>
            <person name="Heger A."/>
            <person name="Hillier L."/>
            <person name="Hinrichs A.S."/>
            <person name="Holmes I."/>
            <person name="Hoskins R.A."/>
            <person name="Hubisz M.J."/>
            <person name="Hultmark D."/>
            <person name="Huntley M.A."/>
            <person name="Jaffe D.B."/>
            <person name="Jagadeeshan S."/>
            <person name="Jeck W.R."/>
            <person name="Johnson J."/>
            <person name="Jones C.D."/>
            <person name="Jordan W.C."/>
            <person name="Karpen G.H."/>
            <person name="Kataoka E."/>
            <person name="Keightley P.D."/>
            <person name="Kheradpour P."/>
            <person name="Kirkness E.F."/>
            <person name="Koerich L.B."/>
            <person name="Kristiansen K."/>
            <person name="Kudrna D."/>
            <person name="Kulathinal R.J."/>
            <person name="Kumar S."/>
            <person name="Kwok R."/>
            <person name="Lander E."/>
            <person name="Langley C.H."/>
            <person name="Lapoint R."/>
            <person name="Lazzaro B.P."/>
            <person name="Lee S.J."/>
            <person name="Levesque L."/>
            <person name="Li R."/>
            <person name="Lin C.F."/>
            <person name="Lin M.F."/>
            <person name="Lindblad-Toh K."/>
            <person name="Llopart A."/>
            <person name="Long M."/>
            <person name="Low L."/>
            <person name="Lozovsky E."/>
            <person name="Lu J."/>
            <person name="Luo M."/>
            <person name="Machado C.A."/>
            <person name="Makalowski W."/>
            <person name="Marzo M."/>
            <person name="Matsuda M."/>
            <person name="Matzkin L."/>
            <person name="McAllister B."/>
            <person name="McBride C.S."/>
            <person name="McKernan B."/>
            <person name="McKernan K."/>
            <person name="Mendez-Lago M."/>
            <person name="Minx P."/>
            <person name="Mollenhauer M.U."/>
            <person name="Montooth K."/>
            <person name="Mount S.M."/>
            <person name="Mu X."/>
            <person name="Myers E."/>
            <person name="Negre B."/>
            <person name="Newfeld S."/>
            <person name="Nielsen R."/>
            <person name="Noor M.A."/>
            <person name="O'Grady P."/>
            <person name="Pachter L."/>
            <person name="Papaceit M."/>
            <person name="Parisi M.J."/>
            <person name="Parisi M."/>
            <person name="Parts L."/>
            <person name="Pedersen J.S."/>
            <person name="Pesole G."/>
            <person name="Phillippy A.M."/>
            <person name="Ponting C.P."/>
            <person name="Pop M."/>
            <person name="Porcelli D."/>
            <person name="Powell J.R."/>
            <person name="Prohaska S."/>
            <person name="Pruitt K."/>
            <person name="Puig M."/>
            <person name="Quesneville H."/>
            <person name="Ram K.R."/>
            <person name="Rand D."/>
            <person name="Rasmussen M.D."/>
            <person name="Reed L.K."/>
            <person name="Reenan R."/>
            <person name="Reily A."/>
            <person name="Remington K.A."/>
            <person name="Rieger T.T."/>
            <person name="Ritchie M.G."/>
            <person name="Robin C."/>
            <person name="Rogers Y.H."/>
            <person name="Rohde C."/>
            <person name="Rozas J."/>
            <person name="Rubenfield M.J."/>
            <person name="Ruiz A."/>
            <person name="Russo S."/>
            <person name="Salzberg S.L."/>
            <person name="Sanchez-Gracia A."/>
            <person name="Saranga D.J."/>
            <person name="Sato H."/>
            <person name="Schaeffer S.W."/>
            <person name="Schatz M.C."/>
            <person name="Schlenke T."/>
            <person name="Schwartz R."/>
            <person name="Segarra C."/>
            <person name="Singh R.S."/>
            <person name="Sirot L."/>
            <person name="Sirota M."/>
            <person name="Sisneros N.B."/>
            <person name="Smith C.D."/>
            <person name="Smith T.F."/>
            <person name="Spieth J."/>
            <person name="Stage D.E."/>
            <person name="Stark A."/>
            <person name="Stephan W."/>
            <person name="Strausberg R.L."/>
            <person name="Strempel S."/>
            <person name="Sturgill D."/>
            <person name="Sutton G."/>
            <person name="Sutton G.G."/>
            <person name="Tao W."/>
            <person name="Teichmann S."/>
            <person name="Tobari Y.N."/>
            <person name="Tomimura Y."/>
            <person name="Tsolas J.M."/>
            <person name="Valente V.L."/>
            <person name="Venter E."/>
            <person name="Venter J.C."/>
            <person name="Vicario S."/>
            <person name="Vieira F.G."/>
            <person name="Vilella A.J."/>
            <person name="Villasante A."/>
            <person name="Walenz B."/>
            <person name="Wang J."/>
            <person name="Wasserman M."/>
            <person name="Watts T."/>
            <person name="Wilson D."/>
            <person name="Wilson R.K."/>
            <person name="Wing R.A."/>
            <person name="Wolfner M.F."/>
            <person name="Wong A."/>
            <person name="Wong G.K."/>
            <person name="Wu C.I."/>
            <person name="Wu G."/>
            <person name="Yamamoto D."/>
            <person name="Yang H.P."/>
            <person name="Yang S.P."/>
            <person name="Yorke J.A."/>
            <person name="Yoshida K."/>
            <person name="Zdobnov E."/>
            <person name="Zhang P."/>
            <person name="Zhang Y."/>
            <person name="Zimin A.V."/>
            <person name="Baldwin J."/>
            <person name="Abdouelleil A."/>
            <person name="Abdulkadir J."/>
            <person name="Abebe A."/>
            <person name="Abera B."/>
            <person name="Abreu J."/>
            <person name="Acer S.C."/>
            <person name="Aftuck L."/>
            <person name="Alexander A."/>
            <person name="An P."/>
            <person name="Anderson E."/>
            <person name="Anderson S."/>
            <person name="Arachi H."/>
            <person name="Azer M."/>
            <person name="Bachantsang P."/>
            <person name="Barry A."/>
            <person name="Bayul T."/>
            <person name="Berlin A."/>
            <person name="Bessette D."/>
            <person name="Bloom T."/>
            <person name="Blye J."/>
            <person name="Boguslavskiy L."/>
            <person name="Bonnet C."/>
            <person name="Boukhgalter B."/>
            <person name="Bourzgui I."/>
            <person name="Brown A."/>
            <person name="Cahill P."/>
            <person name="Channer S."/>
            <person name="Cheshatsang Y."/>
            <person name="Chuda L."/>
            <person name="Citroen M."/>
            <person name="Collymore A."/>
            <person name="Cooke P."/>
            <person name="Costello M."/>
            <person name="D'Aco K."/>
            <person name="Daza R."/>
            <person name="De Haan G."/>
            <person name="DeGray S."/>
            <person name="DeMaso C."/>
            <person name="Dhargay N."/>
            <person name="Dooley K."/>
            <person name="Dooley E."/>
            <person name="Doricent M."/>
            <person name="Dorje P."/>
            <person name="Dorjee K."/>
            <person name="Dupes A."/>
            <person name="Elong R."/>
            <person name="Falk J."/>
            <person name="Farina A."/>
            <person name="Faro S."/>
            <person name="Ferguson D."/>
            <person name="Fisher S."/>
            <person name="Foley C.D."/>
            <person name="Franke A."/>
            <person name="Friedrich D."/>
            <person name="Gadbois L."/>
            <person name="Gearin G."/>
            <person name="Gearin C.R."/>
            <person name="Giannoukos G."/>
            <person name="Goode T."/>
            <person name="Graham J."/>
            <person name="Grandbois E."/>
            <person name="Grewal S."/>
            <person name="Gyaltsen K."/>
            <person name="Hafez N."/>
            <person name="Hagos B."/>
            <person name="Hall J."/>
            <person name="Henson C."/>
            <person name="Hollinger A."/>
            <person name="Honan T."/>
            <person name="Huard M.D."/>
            <person name="Hughes L."/>
            <person name="Hurhula B."/>
            <person name="Husby M.E."/>
            <person name="Kamat A."/>
            <person name="Kanga B."/>
            <person name="Kashin S."/>
            <person name="Khazanovich D."/>
            <person name="Kisner P."/>
            <person name="Lance K."/>
            <person name="Lara M."/>
            <person name="Lee W."/>
            <person name="Lennon N."/>
            <person name="Letendre F."/>
            <person name="LeVine R."/>
            <person name="Lipovsky A."/>
            <person name="Liu X."/>
            <person name="Liu J."/>
            <person name="Liu S."/>
            <person name="Lokyitsang T."/>
            <person name="Lokyitsang Y."/>
            <person name="Lubonja R."/>
            <person name="Lui A."/>
            <person name="MacDonald P."/>
            <person name="Magnisalis V."/>
            <person name="Maru K."/>
            <person name="Matthews C."/>
            <person name="McCusker W."/>
            <person name="McDonough S."/>
            <person name="Mehta T."/>
            <person name="Meldrim J."/>
            <person name="Meneus L."/>
            <person name="Mihai O."/>
            <person name="Mihalev A."/>
            <person name="Mihova T."/>
            <person name="Mittelman R."/>
            <person name="Mlenga V."/>
            <person name="Montmayeur A."/>
            <person name="Mulrain L."/>
            <person name="Navidi A."/>
            <person name="Naylor J."/>
            <person name="Negash T."/>
            <person name="Nguyen T."/>
            <person name="Nguyen N."/>
            <person name="Nicol R."/>
            <person name="Norbu C."/>
            <person name="Norbu N."/>
            <person name="Novod N."/>
            <person name="O'Neill B."/>
            <person name="Osman S."/>
            <person name="Markiewicz E."/>
            <person name="Oyono O.L."/>
            <person name="Patti C."/>
            <person name="Phunkhang P."/>
            <person name="Pierre F."/>
            <person name="Priest M."/>
            <person name="Raghuraman S."/>
            <person name="Rege F."/>
            <person name="Reyes R."/>
            <person name="Rise C."/>
            <person name="Rogov P."/>
            <person name="Ross K."/>
            <person name="Ryan E."/>
            <person name="Settipalli S."/>
            <person name="Shea T."/>
            <person name="Sherpa N."/>
            <person name="Shi L."/>
            <person name="Shih D."/>
            <person name="Sparrow T."/>
            <person name="Spaulding J."/>
            <person name="Stalker J."/>
            <person name="Stange-Thomann N."/>
            <person name="Stavropoulos S."/>
            <person name="Stone C."/>
            <person name="Strader C."/>
            <person name="Tesfaye S."/>
            <person name="Thomson T."/>
            <person name="Thoulutsang Y."/>
            <person name="Thoulutsang D."/>
            <person name="Topham K."/>
            <person name="Topping I."/>
            <person name="Tsamla T."/>
            <person name="Vassiliev H."/>
            <person name="Vo A."/>
            <person name="Wangchuk T."/>
            <person name="Wangdi T."/>
            <person name="Weiand M."/>
            <person name="Wilkinson J."/>
            <person name="Wilson A."/>
            <person name="Yadav S."/>
            <person name="Young G."/>
            <person name="Yu Q."/>
            <person name="Zembek L."/>
            <person name="Zhong D."/>
            <person name="Zimmer A."/>
            <person name="Zwirko Z."/>
            <person name="Jaffe D.B."/>
            <person name="Alvarez P."/>
            <person name="Brockman W."/>
            <person name="Butler J."/>
            <person name="Chin C."/>
            <person name="Gnerre S."/>
            <person name="Grabherr M."/>
            <person name="Kleber M."/>
            <person name="Mauceli E."/>
            <person name="MacCallum I."/>
        </authorList>
    </citation>
    <scope>NUCLEOTIDE SEQUENCE [LARGE SCALE GENOMIC DNA]</scope>
    <source>
        <strain evidence="4">Tucson 15287-2541.00</strain>
    </source>
</reference>
<feature type="compositionally biased region" description="Basic and acidic residues" evidence="1">
    <location>
        <begin position="139"/>
        <end position="151"/>
    </location>
</feature>
<feature type="compositionally biased region" description="Low complexity" evidence="1">
    <location>
        <begin position="117"/>
        <end position="137"/>
    </location>
</feature>
<feature type="transmembrane region" description="Helical" evidence="2">
    <location>
        <begin position="12"/>
        <end position="31"/>
    </location>
</feature>
<keyword evidence="2" id="KW-0812">Transmembrane</keyword>